<keyword evidence="1" id="KW-1133">Transmembrane helix</keyword>
<gene>
    <name evidence="2" type="ORF">DEA61_01170</name>
</gene>
<comment type="caution">
    <text evidence="2">The sequence shown here is derived from an EMBL/GenBank/DDBJ whole genome shotgun (WGS) entry which is preliminary data.</text>
</comment>
<sequence length="212" mass="25217">MGRNIIIVFLPLLMFSLFFTGCGIFDNNNEELLREVKAIEELSNKYANFYMTTDAYIEKAKEVAKFTNEFYENKLYEGQLIITYSPRWDLFPEAIDMVKRKNTALFTEEQLKKLRNILKPAKTEIEVQISKVYNEGGNKYIFSKGKVVTTYNGHFYYNYYLRKYTFVKEEKEWKIKSIDTELYGEDYRKVEKVTFKGEPVEFLVKFNPLESD</sequence>
<dbReference type="EMBL" id="DOLB01000025">
    <property type="protein sequence ID" value="HBT48478.1"/>
    <property type="molecule type" value="Genomic_DNA"/>
</dbReference>
<reference evidence="2 3" key="1">
    <citation type="journal article" date="2018" name="Nat. Biotechnol.">
        <title>A standardized bacterial taxonomy based on genome phylogeny substantially revises the tree of life.</title>
        <authorList>
            <person name="Parks D.H."/>
            <person name="Chuvochina M."/>
            <person name="Waite D.W."/>
            <person name="Rinke C."/>
            <person name="Skarshewski A."/>
            <person name="Chaumeil P.A."/>
            <person name="Hugenholtz P."/>
        </authorList>
    </citation>
    <scope>NUCLEOTIDE SEQUENCE [LARGE SCALE GENOMIC DNA]</scope>
    <source>
        <strain evidence="2">UBA12544</strain>
    </source>
</reference>
<organism evidence="2 3">
    <name type="scientific">Caldanaerobacter subterraneus</name>
    <dbReference type="NCBI Taxonomy" id="911092"/>
    <lineage>
        <taxon>Bacteria</taxon>
        <taxon>Bacillati</taxon>
        <taxon>Bacillota</taxon>
        <taxon>Clostridia</taxon>
        <taxon>Thermoanaerobacterales</taxon>
        <taxon>Thermoanaerobacteraceae</taxon>
        <taxon>Caldanaerobacter</taxon>
    </lineage>
</organism>
<name>A0A357VJN5_9THEO</name>
<evidence type="ECO:0000256" key="1">
    <source>
        <dbReference type="SAM" id="Phobius"/>
    </source>
</evidence>
<dbReference type="AlphaFoldDB" id="A0A357VJN5"/>
<evidence type="ECO:0008006" key="4">
    <source>
        <dbReference type="Google" id="ProtNLM"/>
    </source>
</evidence>
<proteinExistence type="predicted"/>
<feature type="transmembrane region" description="Helical" evidence="1">
    <location>
        <begin position="6"/>
        <end position="25"/>
    </location>
</feature>
<keyword evidence="1" id="KW-0812">Transmembrane</keyword>
<evidence type="ECO:0000313" key="3">
    <source>
        <dbReference type="Proteomes" id="UP000264445"/>
    </source>
</evidence>
<dbReference type="PROSITE" id="PS51257">
    <property type="entry name" value="PROKAR_LIPOPROTEIN"/>
    <property type="match status" value="1"/>
</dbReference>
<keyword evidence="1" id="KW-0472">Membrane</keyword>
<dbReference type="RefSeq" id="WP_278428567.1">
    <property type="nucleotide sequence ID" value="NZ_DOLB01000025.1"/>
</dbReference>
<dbReference type="Proteomes" id="UP000264445">
    <property type="component" value="Unassembled WGS sequence"/>
</dbReference>
<accession>A0A357VJN5</accession>
<evidence type="ECO:0000313" key="2">
    <source>
        <dbReference type="EMBL" id="HBT48478.1"/>
    </source>
</evidence>
<protein>
    <recommendedName>
        <fullName evidence="4">Lipoprotein</fullName>
    </recommendedName>
</protein>